<protein>
    <recommendedName>
        <fullName evidence="3">Lipoprotein</fullName>
    </recommendedName>
</protein>
<dbReference type="PROSITE" id="PS51257">
    <property type="entry name" value="PROKAR_LIPOPROTEIN"/>
    <property type="match status" value="1"/>
</dbReference>
<organism evidence="1 2">
    <name type="scientific">Kaistella flava</name>
    <name type="common">ex Peng et al. 2021</name>
    <dbReference type="NCBI Taxonomy" id="2038776"/>
    <lineage>
        <taxon>Bacteria</taxon>
        <taxon>Pseudomonadati</taxon>
        <taxon>Bacteroidota</taxon>
        <taxon>Flavobacteriia</taxon>
        <taxon>Flavobacteriales</taxon>
        <taxon>Weeksellaceae</taxon>
        <taxon>Chryseobacterium group</taxon>
        <taxon>Kaistella</taxon>
    </lineage>
</organism>
<dbReference type="Proteomes" id="UP000594195">
    <property type="component" value="Chromosome"/>
</dbReference>
<gene>
    <name evidence="1" type="ORF">Q73A0000_04545</name>
</gene>
<sequence length="93" mass="9543">MKKIILAVAIAGLAMSCQKIQAGSNKGVLKRESGVERYSDDVMKDESSATVEAAQAGKAGVMMSSDSAKVTAQPAVAVKKDSAVVAPSSTEKK</sequence>
<dbReference type="RefSeq" id="WP_193812900.1">
    <property type="nucleotide sequence ID" value="NZ_CP040442.1"/>
</dbReference>
<evidence type="ECO:0000313" key="2">
    <source>
        <dbReference type="Proteomes" id="UP000594195"/>
    </source>
</evidence>
<dbReference type="EMBL" id="CP040442">
    <property type="protein sequence ID" value="QOW09685.1"/>
    <property type="molecule type" value="Genomic_DNA"/>
</dbReference>
<accession>A0A7M2Y7V5</accession>
<dbReference type="AlphaFoldDB" id="A0A7M2Y7V5"/>
<name>A0A7M2Y7V5_9FLAO</name>
<proteinExistence type="predicted"/>
<evidence type="ECO:0008006" key="3">
    <source>
        <dbReference type="Google" id="ProtNLM"/>
    </source>
</evidence>
<keyword evidence="2" id="KW-1185">Reference proteome</keyword>
<evidence type="ECO:0000313" key="1">
    <source>
        <dbReference type="EMBL" id="QOW09685.1"/>
    </source>
</evidence>
<reference evidence="1 2" key="1">
    <citation type="submission" date="2019-05" db="EMBL/GenBank/DDBJ databases">
        <title>Chryseobacterium sp. isolated from King George Island, maritime Antarctica.</title>
        <authorList>
            <person name="Peng X."/>
        </authorList>
    </citation>
    <scope>NUCLEOTIDE SEQUENCE [LARGE SCALE GENOMIC DNA]</scope>
    <source>
        <strain evidence="1 2">7-3A</strain>
    </source>
</reference>
<dbReference type="KEGG" id="kfa:Q73A0000_04545"/>